<dbReference type="NCBIfam" id="NF004162">
    <property type="entry name" value="PRK05627.1-5"/>
    <property type="match status" value="1"/>
</dbReference>
<keyword evidence="10 14" id="KW-0067">ATP-binding</keyword>
<organism evidence="16 17">
    <name type="scientific">Thermosynechococcus sichuanensis E542</name>
    <dbReference type="NCBI Taxonomy" id="2016101"/>
    <lineage>
        <taxon>Bacteria</taxon>
        <taxon>Bacillati</taxon>
        <taxon>Cyanobacteriota</taxon>
        <taxon>Cyanophyceae</taxon>
        <taxon>Acaryochloridales</taxon>
        <taxon>Thermosynechococcaceae</taxon>
        <taxon>Thermosynechococcus</taxon>
        <taxon>Thermosynechococcus sichuanensis</taxon>
    </lineage>
</organism>
<accession>A0A3B7MCZ7</accession>
<evidence type="ECO:0000259" key="15">
    <source>
        <dbReference type="SMART" id="SM00904"/>
    </source>
</evidence>
<keyword evidence="3 14" id="KW-0285">Flavoprotein</keyword>
<evidence type="ECO:0000256" key="10">
    <source>
        <dbReference type="ARBA" id="ARBA00022840"/>
    </source>
</evidence>
<dbReference type="Gene3D" id="3.40.50.620">
    <property type="entry name" value="HUPs"/>
    <property type="match status" value="1"/>
</dbReference>
<dbReference type="KEGG" id="tsq:D3A95_11980"/>
<comment type="pathway">
    <text evidence="1 14">Cofactor biosynthesis; FAD biosynthesis; FAD from FMN: step 1/1.</text>
</comment>
<keyword evidence="4 14" id="KW-0288">FMN</keyword>
<evidence type="ECO:0000256" key="11">
    <source>
        <dbReference type="ARBA" id="ARBA00023268"/>
    </source>
</evidence>
<dbReference type="SMART" id="SM00904">
    <property type="entry name" value="Flavokinase"/>
    <property type="match status" value="1"/>
</dbReference>
<keyword evidence="17" id="KW-1185">Reference proteome</keyword>
<comment type="catalytic activity">
    <reaction evidence="13 14">
        <text>FMN + ATP + H(+) = FAD + diphosphate</text>
        <dbReference type="Rhea" id="RHEA:17237"/>
        <dbReference type="ChEBI" id="CHEBI:15378"/>
        <dbReference type="ChEBI" id="CHEBI:30616"/>
        <dbReference type="ChEBI" id="CHEBI:33019"/>
        <dbReference type="ChEBI" id="CHEBI:57692"/>
        <dbReference type="ChEBI" id="CHEBI:58210"/>
        <dbReference type="EC" id="2.7.7.2"/>
    </reaction>
</comment>
<dbReference type="InterPro" id="IPR015865">
    <property type="entry name" value="Riboflavin_kinase_bac/euk"/>
</dbReference>
<dbReference type="EMBL" id="CP032152">
    <property type="protein sequence ID" value="AXY68523.1"/>
    <property type="molecule type" value="Genomic_DNA"/>
</dbReference>
<dbReference type="GO" id="GO:0005524">
    <property type="term" value="F:ATP binding"/>
    <property type="evidence" value="ECO:0007669"/>
    <property type="project" value="UniProtKB-UniRule"/>
</dbReference>
<dbReference type="PIRSF" id="PIRSF004491">
    <property type="entry name" value="FAD_Synth"/>
    <property type="match status" value="1"/>
</dbReference>
<evidence type="ECO:0000256" key="3">
    <source>
        <dbReference type="ARBA" id="ARBA00022630"/>
    </source>
</evidence>
<dbReference type="UniPathway" id="UPA00276">
    <property type="reaction ID" value="UER00406"/>
</dbReference>
<proteinExistence type="inferred from homology"/>
<dbReference type="CDD" id="cd02064">
    <property type="entry name" value="FAD_synthetase_N"/>
    <property type="match status" value="1"/>
</dbReference>
<dbReference type="EC" id="2.7.1.26" evidence="14"/>
<dbReference type="UniPathway" id="UPA00277">
    <property type="reaction ID" value="UER00407"/>
</dbReference>
<evidence type="ECO:0000256" key="13">
    <source>
        <dbReference type="ARBA" id="ARBA00049494"/>
    </source>
</evidence>
<dbReference type="InterPro" id="IPR014729">
    <property type="entry name" value="Rossmann-like_a/b/a_fold"/>
</dbReference>
<evidence type="ECO:0000256" key="12">
    <source>
        <dbReference type="ARBA" id="ARBA00047880"/>
    </source>
</evidence>
<dbReference type="PANTHER" id="PTHR22749:SF6">
    <property type="entry name" value="RIBOFLAVIN KINASE"/>
    <property type="match status" value="1"/>
</dbReference>
<dbReference type="GO" id="GO:0009398">
    <property type="term" value="P:FMN biosynthetic process"/>
    <property type="evidence" value="ECO:0007669"/>
    <property type="project" value="UniProtKB-UniRule"/>
</dbReference>
<sequence>MSKCFLCQFNSGLPLQTPTAIALGNFDGVHRGHQQVIRTLVAAAPPDCYRSVITFSPHPQAFFTGEARLLLTPEAEKRALLSQYGIEQVIVLPFTHALAQLSPLEFVEQILVQQLQAKVLSVGFNFGFGRGRSGTAEDLRTLCAAFGIPVHIVPPYCRGSDRVSSSAVRAALAEGDVALARELLGRAYSLTGRVIQGEQLGRQLGFPTANLALPPDKLLPRYGVYACRVTGAAFANEQLGVVNIGMRPTVTGRQVTTEVHLLNWQGNLYNQEITLHLEAFIRPEVRFPSLAALQAQIAADCQVAANLLERVVSYA</sequence>
<keyword evidence="7 14" id="KW-0547">Nucleotide-binding</keyword>
<dbReference type="Pfam" id="PF01687">
    <property type="entry name" value="Flavokinase"/>
    <property type="match status" value="1"/>
</dbReference>
<comment type="similarity">
    <text evidence="14">Belongs to the ribF family.</text>
</comment>
<dbReference type="EC" id="2.7.7.2" evidence="14"/>
<keyword evidence="9 14" id="KW-0274">FAD</keyword>
<evidence type="ECO:0000256" key="14">
    <source>
        <dbReference type="PIRNR" id="PIRNR004491"/>
    </source>
</evidence>
<dbReference type="InterPro" id="IPR002606">
    <property type="entry name" value="Riboflavin_kinase_bac"/>
</dbReference>
<dbReference type="InterPro" id="IPR023468">
    <property type="entry name" value="Riboflavin_kinase"/>
</dbReference>
<keyword evidence="11" id="KW-0511">Multifunctional enzyme</keyword>
<keyword evidence="5 14" id="KW-0808">Transferase</keyword>
<keyword evidence="8 14" id="KW-0418">Kinase</keyword>
<evidence type="ECO:0000313" key="17">
    <source>
        <dbReference type="Proteomes" id="UP000261812"/>
    </source>
</evidence>
<dbReference type="NCBIfam" id="NF004160">
    <property type="entry name" value="PRK05627.1-3"/>
    <property type="match status" value="1"/>
</dbReference>
<dbReference type="SUPFAM" id="SSF52374">
    <property type="entry name" value="Nucleotidylyl transferase"/>
    <property type="match status" value="1"/>
</dbReference>
<dbReference type="InterPro" id="IPR023465">
    <property type="entry name" value="Riboflavin_kinase_dom_sf"/>
</dbReference>
<dbReference type="GO" id="GO:0006747">
    <property type="term" value="P:FAD biosynthetic process"/>
    <property type="evidence" value="ECO:0007669"/>
    <property type="project" value="UniProtKB-UniRule"/>
</dbReference>
<dbReference type="Pfam" id="PF06574">
    <property type="entry name" value="FAD_syn"/>
    <property type="match status" value="1"/>
</dbReference>
<dbReference type="RefSeq" id="WP_181495198.1">
    <property type="nucleotide sequence ID" value="NZ_CP032152.1"/>
</dbReference>
<dbReference type="FunFam" id="3.40.50.620:FF:000021">
    <property type="entry name" value="Riboflavin biosynthesis protein"/>
    <property type="match status" value="1"/>
</dbReference>
<dbReference type="GO" id="GO:0003919">
    <property type="term" value="F:FMN adenylyltransferase activity"/>
    <property type="evidence" value="ECO:0007669"/>
    <property type="project" value="UniProtKB-UniRule"/>
</dbReference>
<dbReference type="PANTHER" id="PTHR22749">
    <property type="entry name" value="RIBOFLAVIN KINASE/FMN ADENYLYLTRANSFERASE"/>
    <property type="match status" value="1"/>
</dbReference>
<evidence type="ECO:0000256" key="5">
    <source>
        <dbReference type="ARBA" id="ARBA00022679"/>
    </source>
</evidence>
<dbReference type="InterPro" id="IPR015864">
    <property type="entry name" value="FAD_synthase"/>
</dbReference>
<gene>
    <name evidence="16" type="ORF">D3A95_11980</name>
</gene>
<dbReference type="SUPFAM" id="SSF82114">
    <property type="entry name" value="Riboflavin kinase-like"/>
    <property type="match status" value="1"/>
</dbReference>
<evidence type="ECO:0000313" key="16">
    <source>
        <dbReference type="EMBL" id="AXY68523.1"/>
    </source>
</evidence>
<evidence type="ECO:0000256" key="6">
    <source>
        <dbReference type="ARBA" id="ARBA00022695"/>
    </source>
</evidence>
<dbReference type="AlphaFoldDB" id="A0A3B7MCZ7"/>
<evidence type="ECO:0000256" key="9">
    <source>
        <dbReference type="ARBA" id="ARBA00022827"/>
    </source>
</evidence>
<evidence type="ECO:0000256" key="7">
    <source>
        <dbReference type="ARBA" id="ARBA00022741"/>
    </source>
</evidence>
<keyword evidence="6 14" id="KW-0548">Nucleotidyltransferase</keyword>
<feature type="domain" description="Riboflavin kinase" evidence="15">
    <location>
        <begin position="183"/>
        <end position="309"/>
    </location>
</feature>
<comment type="pathway">
    <text evidence="2 14">Cofactor biosynthesis; FMN biosynthesis; FMN from riboflavin (ATP route): step 1/1.</text>
</comment>
<dbReference type="NCBIfam" id="TIGR00083">
    <property type="entry name" value="ribF"/>
    <property type="match status" value="1"/>
</dbReference>
<dbReference type="GO" id="GO:0008531">
    <property type="term" value="F:riboflavin kinase activity"/>
    <property type="evidence" value="ECO:0007669"/>
    <property type="project" value="UniProtKB-UniRule"/>
</dbReference>
<dbReference type="Proteomes" id="UP000261812">
    <property type="component" value="Chromosome"/>
</dbReference>
<dbReference type="Gene3D" id="2.40.30.30">
    <property type="entry name" value="Riboflavin kinase-like"/>
    <property type="match status" value="1"/>
</dbReference>
<dbReference type="GO" id="GO:0009231">
    <property type="term" value="P:riboflavin biosynthetic process"/>
    <property type="evidence" value="ECO:0007669"/>
    <property type="project" value="InterPro"/>
</dbReference>
<evidence type="ECO:0000256" key="2">
    <source>
        <dbReference type="ARBA" id="ARBA00005201"/>
    </source>
</evidence>
<evidence type="ECO:0000256" key="8">
    <source>
        <dbReference type="ARBA" id="ARBA00022777"/>
    </source>
</evidence>
<protein>
    <recommendedName>
        <fullName evidence="14">Riboflavin biosynthesis protein</fullName>
    </recommendedName>
    <domain>
        <recommendedName>
            <fullName evidence="14">Riboflavin kinase</fullName>
            <ecNumber evidence="14">2.7.1.26</ecNumber>
        </recommendedName>
        <alternativeName>
            <fullName evidence="14">Flavokinase</fullName>
        </alternativeName>
    </domain>
    <domain>
        <recommendedName>
            <fullName evidence="14">FMN adenylyltransferase</fullName>
            <ecNumber evidence="14">2.7.7.2</ecNumber>
        </recommendedName>
        <alternativeName>
            <fullName evidence="14">FAD pyrophosphorylase</fullName>
        </alternativeName>
        <alternativeName>
            <fullName evidence="14">FAD synthase</fullName>
        </alternativeName>
    </domain>
</protein>
<name>A0A3B7MCZ7_9CYAN</name>
<comment type="catalytic activity">
    <reaction evidence="12 14">
        <text>riboflavin + ATP = FMN + ADP + H(+)</text>
        <dbReference type="Rhea" id="RHEA:14357"/>
        <dbReference type="ChEBI" id="CHEBI:15378"/>
        <dbReference type="ChEBI" id="CHEBI:30616"/>
        <dbReference type="ChEBI" id="CHEBI:57986"/>
        <dbReference type="ChEBI" id="CHEBI:58210"/>
        <dbReference type="ChEBI" id="CHEBI:456216"/>
        <dbReference type="EC" id="2.7.1.26"/>
    </reaction>
</comment>
<evidence type="ECO:0000256" key="1">
    <source>
        <dbReference type="ARBA" id="ARBA00004726"/>
    </source>
</evidence>
<evidence type="ECO:0000256" key="4">
    <source>
        <dbReference type="ARBA" id="ARBA00022643"/>
    </source>
</evidence>
<reference evidence="17" key="1">
    <citation type="submission" date="2018-09" db="EMBL/GenBank/DDBJ databases">
        <title>Complete genome sequence of thermophilic cyanobacteria strain Thermosynechococcus elongatus PKUAC-SCTE542.</title>
        <authorList>
            <person name="Liang Y."/>
            <person name="Tang J."/>
            <person name="Daroch M."/>
        </authorList>
    </citation>
    <scope>NUCLEOTIDE SEQUENCE [LARGE SCALE GENOMIC DNA]</scope>
    <source>
        <strain evidence="17">E542</strain>
    </source>
</reference>